<dbReference type="Gene3D" id="1.10.287.1060">
    <property type="entry name" value="ESAT-6-like"/>
    <property type="match status" value="1"/>
</dbReference>
<name>A0ABW9LCM0_9MYCO</name>
<evidence type="ECO:0000313" key="1">
    <source>
        <dbReference type="EMBL" id="MFN6545389.1"/>
    </source>
</evidence>
<accession>A0ABW9LCM0</accession>
<dbReference type="RefSeq" id="WP_241177789.1">
    <property type="nucleotide sequence ID" value="NZ_CP034072.1"/>
</dbReference>
<gene>
    <name evidence="1" type="ORF">ACK4CT_19550</name>
</gene>
<protein>
    <submittedName>
        <fullName evidence="1">WXG100 family type VII secretion target</fullName>
    </submittedName>
</protein>
<comment type="caution">
    <text evidence="1">The sequence shown here is derived from an EMBL/GenBank/DDBJ whole genome shotgun (WGS) entry which is preliminary data.</text>
</comment>
<dbReference type="SUPFAM" id="SSF140453">
    <property type="entry name" value="EsxAB dimer-like"/>
    <property type="match status" value="1"/>
</dbReference>
<keyword evidence="2" id="KW-1185">Reference proteome</keyword>
<evidence type="ECO:0000313" key="2">
    <source>
        <dbReference type="Proteomes" id="UP001635816"/>
    </source>
</evidence>
<reference evidence="1 2" key="1">
    <citation type="submission" date="2024-12" db="EMBL/GenBank/DDBJ databases">
        <title>The coexistence of Mycolicibacterium septicum and Mycolicibacterium nivoides in clinical samples.</title>
        <authorList>
            <person name="Wang C."/>
            <person name="Feng Y."/>
            <person name="Zong Z."/>
        </authorList>
    </citation>
    <scope>NUCLEOTIDE SEQUENCE [LARGE SCALE GENOMIC DNA]</scope>
    <source>
        <strain evidence="1 2">120309</strain>
    </source>
</reference>
<dbReference type="GeneID" id="300558270"/>
<dbReference type="InterPro" id="IPR036689">
    <property type="entry name" value="ESAT-6-like_sf"/>
</dbReference>
<proteinExistence type="predicted"/>
<dbReference type="EMBL" id="JBKBDD010000007">
    <property type="protein sequence ID" value="MFN6545389.1"/>
    <property type="molecule type" value="Genomic_DNA"/>
</dbReference>
<dbReference type="Proteomes" id="UP001635816">
    <property type="component" value="Unassembled WGS sequence"/>
</dbReference>
<dbReference type="InterPro" id="IPR010310">
    <property type="entry name" value="T7SS_ESAT-6-like"/>
</dbReference>
<organism evidence="1 2">
    <name type="scientific">Mycolicibacterium nivoides</name>
    <dbReference type="NCBI Taxonomy" id="2487344"/>
    <lineage>
        <taxon>Bacteria</taxon>
        <taxon>Bacillati</taxon>
        <taxon>Actinomycetota</taxon>
        <taxon>Actinomycetes</taxon>
        <taxon>Mycobacteriales</taxon>
        <taxon>Mycobacteriaceae</taxon>
        <taxon>Mycolicibacterium</taxon>
    </lineage>
</organism>
<dbReference type="Pfam" id="PF06013">
    <property type="entry name" value="WXG100"/>
    <property type="match status" value="1"/>
</dbReference>
<sequence length="179" mass="19357">MDEESLVAVTISQVLGSHPEQLVSAAGDVASAAGDIDNQIARERMQLTRLASDWRGTASDTAQGHANEMFGDQEIYRDRLKSLHTAMSSGGQELGGIRSRVSDLVSSPEADLFDISDDGRVSLGWRLKALVALYPVLALKWGMRRLALQTAIQTALAEFDAADKSTANKMDRINKGLVK</sequence>